<sequence length="173" mass="19367">MPDFRRSCKRNYFKSLRLILSKRAHKLIEFSEWTQVREGVQKRPQYQCNVGSIRKGNVGRRSVTRFFYETCSDGNNRVYLGDCVRPQHYPGNNVTCHQIWHISGRTMGAPGKKHRSAVARDGDQVGNADHAEEEKDAEEEGDGSVTAPETVGEKDAKTGMLSAVGAEAQGVRL</sequence>
<proteinExistence type="predicted"/>
<protein>
    <submittedName>
        <fullName evidence="2">Uncharacterized protein</fullName>
    </submittedName>
</protein>
<dbReference type="AlphaFoldDB" id="A0A225W719"/>
<evidence type="ECO:0000313" key="2">
    <source>
        <dbReference type="EMBL" id="OWZ13008.1"/>
    </source>
</evidence>
<reference evidence="3" key="1">
    <citation type="submission" date="2017-03" db="EMBL/GenBank/DDBJ databases">
        <title>Phytopthora megakarya and P. palmivora, two closely related causual agents of cacao black pod achieved similar genome size and gene model numbers by different mechanisms.</title>
        <authorList>
            <person name="Ali S."/>
            <person name="Shao J."/>
            <person name="Larry D.J."/>
            <person name="Kronmiller B."/>
            <person name="Shen D."/>
            <person name="Strem M.D."/>
            <person name="Melnick R.L."/>
            <person name="Guiltinan M.J."/>
            <person name="Tyler B.M."/>
            <person name="Meinhardt L.W."/>
            <person name="Bailey B.A."/>
        </authorList>
    </citation>
    <scope>NUCLEOTIDE SEQUENCE [LARGE SCALE GENOMIC DNA]</scope>
    <source>
        <strain evidence="3">zdho120</strain>
    </source>
</reference>
<feature type="compositionally biased region" description="Basic and acidic residues" evidence="1">
    <location>
        <begin position="118"/>
        <end position="133"/>
    </location>
</feature>
<evidence type="ECO:0000313" key="3">
    <source>
        <dbReference type="Proteomes" id="UP000198211"/>
    </source>
</evidence>
<gene>
    <name evidence="2" type="ORF">PHMEG_00013746</name>
</gene>
<feature type="region of interest" description="Disordered" evidence="1">
    <location>
        <begin position="107"/>
        <end position="173"/>
    </location>
</feature>
<evidence type="ECO:0000256" key="1">
    <source>
        <dbReference type="SAM" id="MobiDB-lite"/>
    </source>
</evidence>
<keyword evidence="3" id="KW-1185">Reference proteome</keyword>
<organism evidence="2 3">
    <name type="scientific">Phytophthora megakarya</name>
    <dbReference type="NCBI Taxonomy" id="4795"/>
    <lineage>
        <taxon>Eukaryota</taxon>
        <taxon>Sar</taxon>
        <taxon>Stramenopiles</taxon>
        <taxon>Oomycota</taxon>
        <taxon>Peronosporomycetes</taxon>
        <taxon>Peronosporales</taxon>
        <taxon>Peronosporaceae</taxon>
        <taxon>Phytophthora</taxon>
    </lineage>
</organism>
<dbReference type="OrthoDB" id="121783at2759"/>
<accession>A0A225W719</accession>
<dbReference type="Proteomes" id="UP000198211">
    <property type="component" value="Unassembled WGS sequence"/>
</dbReference>
<name>A0A225W719_9STRA</name>
<comment type="caution">
    <text evidence="2">The sequence shown here is derived from an EMBL/GenBank/DDBJ whole genome shotgun (WGS) entry which is preliminary data.</text>
</comment>
<dbReference type="EMBL" id="NBNE01001695">
    <property type="protein sequence ID" value="OWZ13008.1"/>
    <property type="molecule type" value="Genomic_DNA"/>
</dbReference>